<comment type="caution">
    <text evidence="4">The sequence shown here is derived from an EMBL/GenBank/DDBJ whole genome shotgun (WGS) entry which is preliminary data.</text>
</comment>
<evidence type="ECO:0000256" key="2">
    <source>
        <dbReference type="SAM" id="MobiDB-lite"/>
    </source>
</evidence>
<evidence type="ECO:0000259" key="3">
    <source>
        <dbReference type="Pfam" id="PF20994"/>
    </source>
</evidence>
<feature type="region of interest" description="Disordered" evidence="2">
    <location>
        <begin position="1"/>
        <end position="430"/>
    </location>
</feature>
<feature type="compositionally biased region" description="Low complexity" evidence="2">
    <location>
        <begin position="48"/>
        <end position="61"/>
    </location>
</feature>
<evidence type="ECO:0000313" key="5">
    <source>
        <dbReference type="Proteomes" id="UP000283895"/>
    </source>
</evidence>
<proteinExistence type="predicted"/>
<name>A0A423WX04_9PEZI</name>
<dbReference type="EMBL" id="LKEA01000007">
    <property type="protein sequence ID" value="ROW07982.1"/>
    <property type="molecule type" value="Genomic_DNA"/>
</dbReference>
<keyword evidence="1" id="KW-0175">Coiled coil</keyword>
<feature type="compositionally biased region" description="Low complexity" evidence="2">
    <location>
        <begin position="107"/>
        <end position="122"/>
    </location>
</feature>
<dbReference type="Pfam" id="PF20994">
    <property type="entry name" value="CENPU"/>
    <property type="match status" value="1"/>
</dbReference>
<feature type="compositionally biased region" description="Low complexity" evidence="2">
    <location>
        <begin position="249"/>
        <end position="269"/>
    </location>
</feature>
<evidence type="ECO:0000256" key="1">
    <source>
        <dbReference type="SAM" id="Coils"/>
    </source>
</evidence>
<dbReference type="AlphaFoldDB" id="A0A423WX04"/>
<dbReference type="OrthoDB" id="5377952at2759"/>
<sequence>MDLTREERMRSRMRGAARHQVQNADFGNLFAIPGIAPEPEPEPEPESSEPAGPSSEPVAPSTVPEPAPSQVHRTNPNTSAKRRRLDSEGTTAPVPQSHPPAQPPPAQSSSGSRRSQRISRSPINIDPYDLANAPVPTDEDEAAPKPTPPIRATAKRAPGNRSTAPRAAAQNPPIQSSPLSAVQVSEEIGESPADQPGSGQRRRVRTTNTITSSALLQSALRADDNDPTGRLIQSSSPLSRKSRKSTAETVVSRTSTGTSLRRSARLSGSSDDEANELSSDMLAPIEEVSAVNMPREEEPTEAEVAEIEESIIDQAGPDEPAGYEPAEEIGDRETARRLGRKRQRRSIPAVSPELASDGVEDGPSAKRPRRPPPPKPTRRSPAKQKQPKAARAKPRKPAPARRKRTGGAGGPAVPVKIQRFTKPRHLDEDDADADDILNTEIPFANRGGVNAVDVLAQMCEEIIDAGLQTLKEALSNAQDAAMKKEIRTKISALGAFQEELRTRLLEHTIALDTLFALKRRVREAQKEKLKLRERVIQIRAEREQVALRMDAVRIKHDEDSREALHNINVSSAMHDIDLAIEQGRAAAELSEKDQKTADLSNLELLISRVMEQACSAGPSGGALKQIKSFNAFLERAATAL</sequence>
<feature type="compositionally biased region" description="Polar residues" evidence="2">
    <location>
        <begin position="172"/>
        <end position="183"/>
    </location>
</feature>
<evidence type="ECO:0000313" key="4">
    <source>
        <dbReference type="EMBL" id="ROW07982.1"/>
    </source>
</evidence>
<feature type="compositionally biased region" description="Basic residues" evidence="2">
    <location>
        <begin position="366"/>
        <end position="405"/>
    </location>
</feature>
<feature type="compositionally biased region" description="Basic and acidic residues" evidence="2">
    <location>
        <begin position="1"/>
        <end position="10"/>
    </location>
</feature>
<gene>
    <name evidence="4" type="ORF">VMCG_03597</name>
</gene>
<dbReference type="Proteomes" id="UP000283895">
    <property type="component" value="Unassembled WGS sequence"/>
</dbReference>
<feature type="compositionally biased region" description="Polar residues" evidence="2">
    <location>
        <begin position="206"/>
        <end position="216"/>
    </location>
</feature>
<feature type="domain" description="Inner kinetochore subunit AME1" evidence="3">
    <location>
        <begin position="445"/>
        <end position="635"/>
    </location>
</feature>
<reference evidence="4 5" key="1">
    <citation type="submission" date="2015-09" db="EMBL/GenBank/DDBJ databases">
        <title>Host preference determinants of Valsa canker pathogens revealed by comparative genomics.</title>
        <authorList>
            <person name="Yin Z."/>
            <person name="Huang L."/>
        </authorList>
    </citation>
    <scope>NUCLEOTIDE SEQUENCE [LARGE SCALE GENOMIC DNA]</scope>
    <source>
        <strain evidence="4 5">03-1</strain>
    </source>
</reference>
<feature type="compositionally biased region" description="Pro residues" evidence="2">
    <location>
        <begin position="96"/>
        <end position="106"/>
    </location>
</feature>
<keyword evidence="5" id="KW-1185">Reference proteome</keyword>
<protein>
    <recommendedName>
        <fullName evidence="3">Inner kinetochore subunit AME1 domain-containing protein</fullName>
    </recommendedName>
</protein>
<dbReference type="STRING" id="356882.A0A423WX04"/>
<accession>A0A423WX04</accession>
<feature type="coiled-coil region" evidence="1">
    <location>
        <begin position="514"/>
        <end position="541"/>
    </location>
</feature>
<dbReference type="InterPro" id="IPR048743">
    <property type="entry name" value="AME1"/>
</dbReference>
<feature type="compositionally biased region" description="Acidic residues" evidence="2">
    <location>
        <begin position="298"/>
        <end position="311"/>
    </location>
</feature>
<organism evidence="4 5">
    <name type="scientific">Cytospora schulzeri</name>
    <dbReference type="NCBI Taxonomy" id="448051"/>
    <lineage>
        <taxon>Eukaryota</taxon>
        <taxon>Fungi</taxon>
        <taxon>Dikarya</taxon>
        <taxon>Ascomycota</taxon>
        <taxon>Pezizomycotina</taxon>
        <taxon>Sordariomycetes</taxon>
        <taxon>Sordariomycetidae</taxon>
        <taxon>Diaporthales</taxon>
        <taxon>Cytosporaceae</taxon>
        <taxon>Cytospora</taxon>
    </lineage>
</organism>